<protein>
    <recommendedName>
        <fullName evidence="1">Retroviral polymerase SH3-like domain-containing protein</fullName>
    </recommendedName>
</protein>
<dbReference type="AlphaFoldDB" id="A0A5C7HY14"/>
<dbReference type="PANTHER" id="PTHR42648:SF28">
    <property type="entry name" value="TRANSPOSON-ENCODED PROTEIN WITH RIBONUCLEASE H-LIKE AND RETROVIRUS ZINC FINGER-LIKE DOMAINS"/>
    <property type="match status" value="1"/>
</dbReference>
<evidence type="ECO:0000313" key="3">
    <source>
        <dbReference type="Proteomes" id="UP000323000"/>
    </source>
</evidence>
<dbReference type="SUPFAM" id="SSF53098">
    <property type="entry name" value="Ribonuclease H-like"/>
    <property type="match status" value="1"/>
</dbReference>
<dbReference type="EMBL" id="VAHF01000005">
    <property type="protein sequence ID" value="TXG61042.1"/>
    <property type="molecule type" value="Genomic_DNA"/>
</dbReference>
<keyword evidence="3" id="KW-1185">Reference proteome</keyword>
<dbReference type="OrthoDB" id="6776856at2759"/>
<sequence length="221" mass="25231">MNKTILERVRSMLSCSKLPAKFWVETVHTAAYLINRTPSLAIELKSPLEKWSSHSVGYSNLKVFGCTAFVHTKEGGKLDPRAIKCIFLGYPDGVKGYKFWNPTIKKCLISRDVVLKEDEFPGLQSAIESSSSSSKIHNSEPILNEENEEAKEHEEEDFENYNLTRDRTRRTIKPPHRYGYADIVAYGLQVAGEVTDEPKNYQDAVTRKDSRLWVQAMDEEL</sequence>
<evidence type="ECO:0000313" key="2">
    <source>
        <dbReference type="EMBL" id="TXG61042.1"/>
    </source>
</evidence>
<reference evidence="3" key="1">
    <citation type="journal article" date="2019" name="Gigascience">
        <title>De novo genome assembly of the endangered Acer yangbiense, a plant species with extremely small populations endemic to Yunnan Province, China.</title>
        <authorList>
            <person name="Yang J."/>
            <person name="Wariss H.M."/>
            <person name="Tao L."/>
            <person name="Zhang R."/>
            <person name="Yun Q."/>
            <person name="Hollingsworth P."/>
            <person name="Dao Z."/>
            <person name="Luo G."/>
            <person name="Guo H."/>
            <person name="Ma Y."/>
            <person name="Sun W."/>
        </authorList>
    </citation>
    <scope>NUCLEOTIDE SEQUENCE [LARGE SCALE GENOMIC DNA]</scope>
    <source>
        <strain evidence="3">cv. Malutang</strain>
    </source>
</reference>
<dbReference type="InterPro" id="IPR039537">
    <property type="entry name" value="Retrotran_Ty1/copia-like"/>
</dbReference>
<dbReference type="InterPro" id="IPR057670">
    <property type="entry name" value="SH3_retrovirus"/>
</dbReference>
<dbReference type="InterPro" id="IPR012337">
    <property type="entry name" value="RNaseH-like_sf"/>
</dbReference>
<organism evidence="2 3">
    <name type="scientific">Acer yangbiense</name>
    <dbReference type="NCBI Taxonomy" id="1000413"/>
    <lineage>
        <taxon>Eukaryota</taxon>
        <taxon>Viridiplantae</taxon>
        <taxon>Streptophyta</taxon>
        <taxon>Embryophyta</taxon>
        <taxon>Tracheophyta</taxon>
        <taxon>Spermatophyta</taxon>
        <taxon>Magnoliopsida</taxon>
        <taxon>eudicotyledons</taxon>
        <taxon>Gunneridae</taxon>
        <taxon>Pentapetalae</taxon>
        <taxon>rosids</taxon>
        <taxon>malvids</taxon>
        <taxon>Sapindales</taxon>
        <taxon>Sapindaceae</taxon>
        <taxon>Hippocastanoideae</taxon>
        <taxon>Acereae</taxon>
        <taxon>Acer</taxon>
    </lineage>
</organism>
<dbReference type="Proteomes" id="UP000323000">
    <property type="component" value="Chromosome 5"/>
</dbReference>
<accession>A0A5C7HY14</accession>
<comment type="caution">
    <text evidence="2">The sequence shown here is derived from an EMBL/GenBank/DDBJ whole genome shotgun (WGS) entry which is preliminary data.</text>
</comment>
<dbReference type="Pfam" id="PF25597">
    <property type="entry name" value="SH3_retrovirus"/>
    <property type="match status" value="1"/>
</dbReference>
<evidence type="ECO:0000259" key="1">
    <source>
        <dbReference type="Pfam" id="PF25597"/>
    </source>
</evidence>
<feature type="domain" description="Retroviral polymerase SH3-like" evidence="1">
    <location>
        <begin position="66"/>
        <end position="125"/>
    </location>
</feature>
<proteinExistence type="predicted"/>
<dbReference type="PANTHER" id="PTHR42648">
    <property type="entry name" value="TRANSPOSASE, PUTATIVE-RELATED"/>
    <property type="match status" value="1"/>
</dbReference>
<name>A0A5C7HY14_9ROSI</name>
<gene>
    <name evidence="2" type="ORF">EZV62_012405</name>
</gene>